<evidence type="ECO:0000313" key="1">
    <source>
        <dbReference type="EMBL" id="CUH84541.1"/>
    </source>
</evidence>
<organism evidence="1 2">
    <name type="scientific">Thalassovita mediterranea</name>
    <dbReference type="NCBI Taxonomy" id="340021"/>
    <lineage>
        <taxon>Bacteria</taxon>
        <taxon>Pseudomonadati</taxon>
        <taxon>Pseudomonadota</taxon>
        <taxon>Alphaproteobacteria</taxon>
        <taxon>Rhodobacterales</taxon>
        <taxon>Roseobacteraceae</taxon>
        <taxon>Thalassovita</taxon>
    </lineage>
</organism>
<proteinExistence type="predicted"/>
<evidence type="ECO:0000313" key="2">
    <source>
        <dbReference type="Proteomes" id="UP000051681"/>
    </source>
</evidence>
<accession>A0A0P1HC40</accession>
<dbReference type="Proteomes" id="UP000051681">
    <property type="component" value="Unassembled WGS sequence"/>
</dbReference>
<dbReference type="OrthoDB" id="796912at2"/>
<keyword evidence="2" id="KW-1185">Reference proteome</keyword>
<reference evidence="1 2" key="1">
    <citation type="submission" date="2015-09" db="EMBL/GenBank/DDBJ databases">
        <authorList>
            <consortium name="Swine Surveillance"/>
        </authorList>
    </citation>
    <scope>NUCLEOTIDE SEQUENCE [LARGE SCALE GENOMIC DNA]</scope>
    <source>
        <strain evidence="1 2">CECT 8383</strain>
    </source>
</reference>
<gene>
    <name evidence="1" type="ORF">TM5383_01752</name>
</gene>
<protein>
    <submittedName>
        <fullName evidence="1">Uncharacterized protein</fullName>
    </submittedName>
</protein>
<sequence>MKLALEHPAWSLLYGPYGVQDVSGALAQLAKQWDQPLADTLYWEMLHHQEDLYPVTYAASPWLWEIAPKDLTNLSFLSWILHCATYPNDLRDLATPRSLIPGLSSLRYDTSEVFQCERTALVEQHPTVLLGIEQWCNSHFPTIAERCQAALPDCQNPHGIYNLLVGPMAVEGAQKAANVLGMWCDGHDPETIAEETETWSEKDLQLSQKWVRLLDQHAPECGVALRDYAQLEGGNQITLRCNDTPDLFRKE</sequence>
<name>A0A0P1HC40_9RHOB</name>
<dbReference type="AlphaFoldDB" id="A0A0P1HC40"/>
<dbReference type="RefSeq" id="WP_058318640.1">
    <property type="nucleotide sequence ID" value="NZ_CYSF01000007.1"/>
</dbReference>
<dbReference type="EMBL" id="CYSF01000007">
    <property type="protein sequence ID" value="CUH84541.1"/>
    <property type="molecule type" value="Genomic_DNA"/>
</dbReference>